<evidence type="ECO:0000313" key="3">
    <source>
        <dbReference type="RefSeq" id="XP_021863640.1"/>
    </source>
</evidence>
<keyword evidence="2" id="KW-1185">Reference proteome</keyword>
<evidence type="ECO:0000313" key="2">
    <source>
        <dbReference type="Proteomes" id="UP000813463"/>
    </source>
</evidence>
<protein>
    <recommendedName>
        <fullName evidence="1">Reverse transcriptase zinc-binding domain-containing protein</fullName>
    </recommendedName>
</protein>
<dbReference type="GeneID" id="110802520"/>
<dbReference type="OrthoDB" id="1112345at2759"/>
<name>A0A9R0KAR0_SPIOL</name>
<organism evidence="2 3">
    <name type="scientific">Spinacia oleracea</name>
    <name type="common">Spinach</name>
    <dbReference type="NCBI Taxonomy" id="3562"/>
    <lineage>
        <taxon>Eukaryota</taxon>
        <taxon>Viridiplantae</taxon>
        <taxon>Streptophyta</taxon>
        <taxon>Embryophyta</taxon>
        <taxon>Tracheophyta</taxon>
        <taxon>Spermatophyta</taxon>
        <taxon>Magnoliopsida</taxon>
        <taxon>eudicotyledons</taxon>
        <taxon>Gunneridae</taxon>
        <taxon>Pentapetalae</taxon>
        <taxon>Caryophyllales</taxon>
        <taxon>Chenopodiaceae</taxon>
        <taxon>Chenopodioideae</taxon>
        <taxon>Anserineae</taxon>
        <taxon>Spinacia</taxon>
    </lineage>
</organism>
<gene>
    <name evidence="3" type="primary">LOC110802520</name>
</gene>
<dbReference type="Pfam" id="PF13966">
    <property type="entry name" value="zf-RVT"/>
    <property type="match status" value="1"/>
</dbReference>
<dbReference type="SUPFAM" id="SSF53098">
    <property type="entry name" value="Ribonuclease H-like"/>
    <property type="match status" value="1"/>
</dbReference>
<accession>A0A9R0KAR0</accession>
<sequence length="261" mass="30322">MHDALAVKCNLRRRGIDVDSQCSYCGYEEENSQHIFRTCSVARLVWTIYQPQVQIDDNDPMSAVAWVQKHIRLFYSKDEVGIRKLEEFVAMLWSLWVTRNERVFRNKGGHARSVLFQAEEAMKSLQNFKQNPQLPDEKKDPDIPPGFNFVNLGENTHIFTNFVLQVDGSWDKKTKRAGWGWAYKQGNDNNNNNNHYRDGGGEYGYTSTALHAETKACLHGLQWVKEQEIRNGCNEFGYKPKRKKGDNNWHFLDSARNKRSS</sequence>
<evidence type="ECO:0000259" key="1">
    <source>
        <dbReference type="Pfam" id="PF13966"/>
    </source>
</evidence>
<dbReference type="InterPro" id="IPR036397">
    <property type="entry name" value="RNaseH_sf"/>
</dbReference>
<reference evidence="3" key="2">
    <citation type="submission" date="2025-08" db="UniProtKB">
        <authorList>
            <consortium name="RefSeq"/>
        </authorList>
    </citation>
    <scope>IDENTIFICATION</scope>
    <source>
        <tissue evidence="3">Leaf</tissue>
    </source>
</reference>
<dbReference type="RefSeq" id="XP_021863640.1">
    <property type="nucleotide sequence ID" value="XM_022007948.1"/>
</dbReference>
<dbReference type="InterPro" id="IPR012337">
    <property type="entry name" value="RNaseH-like_sf"/>
</dbReference>
<dbReference type="InterPro" id="IPR026960">
    <property type="entry name" value="RVT-Znf"/>
</dbReference>
<reference evidence="2" key="1">
    <citation type="journal article" date="2021" name="Nat. Commun.">
        <title>Genomic analyses provide insights into spinach domestication and the genetic basis of agronomic traits.</title>
        <authorList>
            <person name="Cai X."/>
            <person name="Sun X."/>
            <person name="Xu C."/>
            <person name="Sun H."/>
            <person name="Wang X."/>
            <person name="Ge C."/>
            <person name="Zhang Z."/>
            <person name="Wang Q."/>
            <person name="Fei Z."/>
            <person name="Jiao C."/>
            <person name="Wang Q."/>
        </authorList>
    </citation>
    <scope>NUCLEOTIDE SEQUENCE [LARGE SCALE GENOMIC DNA]</scope>
    <source>
        <strain evidence="2">cv. Varoflay</strain>
    </source>
</reference>
<dbReference type="Gene3D" id="3.30.420.10">
    <property type="entry name" value="Ribonuclease H-like superfamily/Ribonuclease H"/>
    <property type="match status" value="1"/>
</dbReference>
<dbReference type="GO" id="GO:0003676">
    <property type="term" value="F:nucleic acid binding"/>
    <property type="evidence" value="ECO:0007669"/>
    <property type="project" value="InterPro"/>
</dbReference>
<proteinExistence type="predicted"/>
<dbReference type="AlphaFoldDB" id="A0A9R0KAR0"/>
<dbReference type="Proteomes" id="UP000813463">
    <property type="component" value="Chromosome 4"/>
</dbReference>
<feature type="domain" description="Reverse transcriptase zinc-binding" evidence="1">
    <location>
        <begin position="2"/>
        <end position="46"/>
    </location>
</feature>
<dbReference type="KEGG" id="soe:110802520"/>